<accession>A0AAD5BFQ3</accession>
<feature type="compositionally biased region" description="Low complexity" evidence="2">
    <location>
        <begin position="88"/>
        <end position="103"/>
    </location>
</feature>
<dbReference type="PROSITE" id="PS51526">
    <property type="entry name" value="RFX_DBD"/>
    <property type="match status" value="1"/>
</dbReference>
<evidence type="ECO:0000313" key="5">
    <source>
        <dbReference type="Proteomes" id="UP001204833"/>
    </source>
</evidence>
<dbReference type="GO" id="GO:0000978">
    <property type="term" value="F:RNA polymerase II cis-regulatory region sequence-specific DNA binding"/>
    <property type="evidence" value="ECO:0007669"/>
    <property type="project" value="TreeGrafter"/>
</dbReference>
<dbReference type="InterPro" id="IPR036388">
    <property type="entry name" value="WH-like_DNA-bd_sf"/>
</dbReference>
<dbReference type="InterPro" id="IPR039779">
    <property type="entry name" value="RFX-like"/>
</dbReference>
<dbReference type="InterPro" id="IPR036390">
    <property type="entry name" value="WH_DNA-bd_sf"/>
</dbReference>
<gene>
    <name evidence="4" type="ORF">KGF57_002337</name>
</gene>
<keyword evidence="5" id="KW-1185">Reference proteome</keyword>
<dbReference type="Pfam" id="PF02257">
    <property type="entry name" value="RFX_DNA_binding"/>
    <property type="match status" value="1"/>
</dbReference>
<evidence type="ECO:0000256" key="1">
    <source>
        <dbReference type="ARBA" id="ARBA00023125"/>
    </source>
</evidence>
<feature type="compositionally biased region" description="Low complexity" evidence="2">
    <location>
        <begin position="143"/>
        <end position="165"/>
    </location>
</feature>
<feature type="region of interest" description="Disordered" evidence="2">
    <location>
        <begin position="472"/>
        <end position="493"/>
    </location>
</feature>
<feature type="domain" description="RFX-type winged-helix" evidence="3">
    <location>
        <begin position="337"/>
        <end position="412"/>
    </location>
</feature>
<dbReference type="Proteomes" id="UP001204833">
    <property type="component" value="Unassembled WGS sequence"/>
</dbReference>
<keyword evidence="1" id="KW-0238">DNA-binding</keyword>
<dbReference type="FunFam" id="1.10.10.10:FF:000422">
    <property type="entry name" value="DNA-binding protein RFX7"/>
    <property type="match status" value="1"/>
</dbReference>
<feature type="compositionally biased region" description="Polar residues" evidence="2">
    <location>
        <begin position="49"/>
        <end position="64"/>
    </location>
</feature>
<evidence type="ECO:0000256" key="2">
    <source>
        <dbReference type="SAM" id="MobiDB-lite"/>
    </source>
</evidence>
<feature type="compositionally biased region" description="Polar residues" evidence="2">
    <location>
        <begin position="191"/>
        <end position="219"/>
    </location>
</feature>
<name>A0AAD5BFQ3_9ASCO</name>
<dbReference type="Pfam" id="PF25340">
    <property type="entry name" value="BCD_RFX"/>
    <property type="match status" value="1"/>
</dbReference>
<feature type="compositionally biased region" description="Low complexity" evidence="2">
    <location>
        <begin position="300"/>
        <end position="321"/>
    </location>
</feature>
<dbReference type="GeneID" id="76150396"/>
<feature type="compositionally biased region" description="Polar residues" evidence="2">
    <location>
        <begin position="124"/>
        <end position="142"/>
    </location>
</feature>
<feature type="region of interest" description="Disordered" evidence="2">
    <location>
        <begin position="188"/>
        <end position="258"/>
    </location>
</feature>
<feature type="region of interest" description="Disordered" evidence="2">
    <location>
        <begin position="295"/>
        <end position="326"/>
    </location>
</feature>
<feature type="region of interest" description="Disordered" evidence="2">
    <location>
        <begin position="1"/>
        <end position="110"/>
    </location>
</feature>
<dbReference type="InterPro" id="IPR057321">
    <property type="entry name" value="RFX1-4/6/8-like_BCD"/>
</dbReference>
<organism evidence="4 5">
    <name type="scientific">Candida theae</name>
    <dbReference type="NCBI Taxonomy" id="1198502"/>
    <lineage>
        <taxon>Eukaryota</taxon>
        <taxon>Fungi</taxon>
        <taxon>Dikarya</taxon>
        <taxon>Ascomycota</taxon>
        <taxon>Saccharomycotina</taxon>
        <taxon>Pichiomycetes</taxon>
        <taxon>Debaryomycetaceae</taxon>
        <taxon>Candida/Lodderomyces clade</taxon>
        <taxon>Candida</taxon>
    </lineage>
</organism>
<feature type="compositionally biased region" description="Polar residues" evidence="2">
    <location>
        <begin position="73"/>
        <end position="87"/>
    </location>
</feature>
<dbReference type="Gene3D" id="1.10.10.10">
    <property type="entry name" value="Winged helix-like DNA-binding domain superfamily/Winged helix DNA-binding domain"/>
    <property type="match status" value="1"/>
</dbReference>
<dbReference type="PANTHER" id="PTHR12619:SF5">
    <property type="entry name" value="TRANSCRIPTION FACTOR RFX4"/>
    <property type="match status" value="1"/>
</dbReference>
<comment type="caution">
    <text evidence="4">The sequence shown here is derived from an EMBL/GenBank/DDBJ whole genome shotgun (WGS) entry which is preliminary data.</text>
</comment>
<feature type="compositionally biased region" description="Polar residues" evidence="2">
    <location>
        <begin position="1"/>
        <end position="13"/>
    </location>
</feature>
<feature type="compositionally biased region" description="Low complexity" evidence="2">
    <location>
        <begin position="23"/>
        <end position="34"/>
    </location>
</feature>
<dbReference type="GO" id="GO:0000981">
    <property type="term" value="F:DNA-binding transcription factor activity, RNA polymerase II-specific"/>
    <property type="evidence" value="ECO:0007669"/>
    <property type="project" value="TreeGrafter"/>
</dbReference>
<proteinExistence type="predicted"/>
<sequence>MNPEQLSSHQKSVQIRLQKEQQQRQQQLQQQQQQHALSHNFPGSDHDPQYSQYQQPTNFASFQAQPEYLPEQLSEQPYTLPINPSNAQSQRLPSSSQSLGQPPFFGGYSQPAYLTQESVNLSMPSSQHTSYRSAGQYSNPAFQSSDQSSYGSSSQFSQSSQLQLQRMEQGEQIQQTTHMPLQFPARYEPSVGQSSTIPTIEPHQQTQYGQTTTASSSLLRKQDNPVLQPDLLQEETTKSKPPAHLRRHRRNNSSISSVLHSTAYEEELKKMAMAKVSMPLPEIARRIKQQEFDTTAPLTSHSAATSEGSSSSPLSSSQSSALEKAQNSKETQRSVFGMVWLLTACEVSPTAVIPRTRIYARYVQICADNSLSPLSPASFGKLVRILYPTITTRRLGMRGQSKYHYCGIRLKGEQSMQQQLMQRQQLQQNQFLRRGVQASESQVSGEGNWQSRLQSPARLGISSASVEQSPLSTRSSVSYEESPQSAFGTNTPTYSPINSPSVLASASNIGDQLPSVSHLQYVPGLFKLLGMESVAPKSYPFTTIELPSIYSYLPQDTDRDVADTLASLYKVHVNTVFESLRFMQLKRLFSCFNNFNSILSTSVSKLYAAEPVLEWVQKCDLLMYKKMIRMLSKLHMQYMMPQDNLNQLKTIASTYTRTLTNSIVHSQNSKSFISMKLKMAKRFVSILNRLIKVIDTGSTASRILNDDNEKQAMLEDWQKLDLADLVSRDVPCTSEANLNTLIFILKEEVVKMLEMTLETEGGSLMQSYADFISALPSRLPGINPRMFLLLSSNLLTSILREISLNSGDGFGAWWVVRCWLDEYLAWIMEVGGFFEDELRGYTEEPRQSVAESSKSEEIFSVPPVGESGAQEEEEYTLSGETSIDLLG</sequence>
<evidence type="ECO:0000259" key="3">
    <source>
        <dbReference type="PROSITE" id="PS51526"/>
    </source>
</evidence>
<feature type="compositionally biased region" description="Basic residues" evidence="2">
    <location>
        <begin position="241"/>
        <end position="251"/>
    </location>
</feature>
<dbReference type="SUPFAM" id="SSF46785">
    <property type="entry name" value="Winged helix' DNA-binding domain"/>
    <property type="match status" value="1"/>
</dbReference>
<dbReference type="RefSeq" id="XP_051609246.1">
    <property type="nucleotide sequence ID" value="XM_051751640.1"/>
</dbReference>
<reference evidence="4 5" key="1">
    <citation type="journal article" date="2022" name="DNA Res.">
        <title>Genome analysis of five recently described species of the CUG-Ser clade uncovers Candida theae as a new hybrid lineage with pathogenic potential in the Candida parapsilosis species complex.</title>
        <authorList>
            <person name="Mixao V."/>
            <person name="Del Olmo V."/>
            <person name="Hegedusova E."/>
            <person name="Saus E."/>
            <person name="Pryszcz L."/>
            <person name="Cillingova A."/>
            <person name="Nosek J."/>
            <person name="Gabaldon T."/>
        </authorList>
    </citation>
    <scope>NUCLEOTIDE SEQUENCE [LARGE SCALE GENOMIC DNA]</scope>
    <source>
        <strain evidence="4 5">CBS 12239</strain>
    </source>
</reference>
<dbReference type="AlphaFoldDB" id="A0AAD5BFQ3"/>
<feature type="region of interest" description="Disordered" evidence="2">
    <location>
        <begin position="845"/>
        <end position="887"/>
    </location>
</feature>
<evidence type="ECO:0000313" key="4">
    <source>
        <dbReference type="EMBL" id="KAI5958903.1"/>
    </source>
</evidence>
<protein>
    <submittedName>
        <fullName evidence="4">RFX</fullName>
    </submittedName>
</protein>
<dbReference type="EMBL" id="JAIHNG010000115">
    <property type="protein sequence ID" value="KAI5958903.1"/>
    <property type="molecule type" value="Genomic_DNA"/>
</dbReference>
<dbReference type="InterPro" id="IPR003150">
    <property type="entry name" value="DNA-bd_RFX"/>
</dbReference>
<feature type="region of interest" description="Disordered" evidence="2">
    <location>
        <begin position="124"/>
        <end position="173"/>
    </location>
</feature>
<dbReference type="PANTHER" id="PTHR12619">
    <property type="entry name" value="RFX TRANSCRIPTION FACTOR FAMILY"/>
    <property type="match status" value="1"/>
</dbReference>